<comment type="caution">
    <text evidence="3">The sequence shown here is derived from an EMBL/GenBank/DDBJ whole genome shotgun (WGS) entry which is preliminary data.</text>
</comment>
<keyword evidence="1" id="KW-1133">Transmembrane helix</keyword>
<name>A0ABT6ZCV0_9MICO</name>
<evidence type="ECO:0000259" key="2">
    <source>
        <dbReference type="Pfam" id="PF00768"/>
    </source>
</evidence>
<organism evidence="3 4">
    <name type="scientific">Microbacterium dauci</name>
    <dbReference type="NCBI Taxonomy" id="3048008"/>
    <lineage>
        <taxon>Bacteria</taxon>
        <taxon>Bacillati</taxon>
        <taxon>Actinomycetota</taxon>
        <taxon>Actinomycetes</taxon>
        <taxon>Micrococcales</taxon>
        <taxon>Microbacteriaceae</taxon>
        <taxon>Microbacterium</taxon>
    </lineage>
</organism>
<dbReference type="Pfam" id="PF00768">
    <property type="entry name" value="Peptidase_S11"/>
    <property type="match status" value="1"/>
</dbReference>
<proteinExistence type="predicted"/>
<evidence type="ECO:0000256" key="1">
    <source>
        <dbReference type="SAM" id="Phobius"/>
    </source>
</evidence>
<keyword evidence="1" id="KW-0812">Transmembrane</keyword>
<gene>
    <name evidence="3" type="ORF">QNI14_05905</name>
</gene>
<keyword evidence="4" id="KW-1185">Reference proteome</keyword>
<dbReference type="Gene3D" id="3.40.710.10">
    <property type="entry name" value="DD-peptidase/beta-lactamase superfamily"/>
    <property type="match status" value="1"/>
</dbReference>
<accession>A0ABT6ZCV0</accession>
<evidence type="ECO:0000313" key="3">
    <source>
        <dbReference type="EMBL" id="MDJ1113981.1"/>
    </source>
</evidence>
<dbReference type="SUPFAM" id="SSF56601">
    <property type="entry name" value="beta-lactamase/transpeptidase-like"/>
    <property type="match status" value="1"/>
</dbReference>
<dbReference type="GO" id="GO:0004180">
    <property type="term" value="F:carboxypeptidase activity"/>
    <property type="evidence" value="ECO:0007669"/>
    <property type="project" value="UniProtKB-KW"/>
</dbReference>
<keyword evidence="1" id="KW-0472">Membrane</keyword>
<dbReference type="EMBL" id="JASJND010000004">
    <property type="protein sequence ID" value="MDJ1113981.1"/>
    <property type="molecule type" value="Genomic_DNA"/>
</dbReference>
<dbReference type="RefSeq" id="WP_283715516.1">
    <property type="nucleotide sequence ID" value="NZ_JASJND010000004.1"/>
</dbReference>
<feature type="domain" description="Peptidase S11 D-alanyl-D-alanine carboxypeptidase A N-terminal" evidence="2">
    <location>
        <begin position="123"/>
        <end position="335"/>
    </location>
</feature>
<keyword evidence="3" id="KW-0378">Hydrolase</keyword>
<protein>
    <submittedName>
        <fullName evidence="3">D-alanyl-D-alanine carboxypeptidase</fullName>
    </submittedName>
</protein>
<sequence length="457" mass="47160">MGEQGEGSTTDVDELDRFEALLNETAPVVAPEVHRDPVARRRRIRRVILGLGIPIALVAATAGGYVGWALHAPLPEPEARAVVTPPVPTTRPADVSLPTSGAAAVSVSGAEEYLGTDGDEIWQATGGDEARPIASITKLVTALVVLDAYPLEPGEPGPSVGFGNADVAIYEDYYVRGAALRPVQRGAEIPLRDVLATVLIPSASNYATSVARWAFGSDAAYARAAAAWLDEHGLTDTRIVDATGLDPRNTSTPSDLLALGKIALAHPVVAEIVATPQLTLDVPGRLVNTNTLLGAEGFTGLKTGTLTGSGSNLLYSATVSVGIGAPVDIVGVVLGGSTGGAVASSAQRTVASLQDGFQRVTPVARGDVITGYTTSWGGEVDVVVGGGEALTVWGDTPITADLDLRRPVDFVDGEQVGTITWTAGPATATAELVVSGTIEPPTDEWRLHNPLVLLRGD</sequence>
<keyword evidence="3" id="KW-0121">Carboxypeptidase</keyword>
<reference evidence="3 4" key="1">
    <citation type="submission" date="2023-05" db="EMBL/GenBank/DDBJ databases">
        <title>Microbacterium dauci sp.nov., Isolated from Carrot Rhizosphere Soil.</title>
        <authorList>
            <person name="Xiao Z."/>
            <person name="Zheng J."/>
        </authorList>
    </citation>
    <scope>NUCLEOTIDE SEQUENCE [LARGE SCALE GENOMIC DNA]</scope>
    <source>
        <strain evidence="3 4">LX3-4</strain>
    </source>
</reference>
<feature type="transmembrane region" description="Helical" evidence="1">
    <location>
        <begin position="47"/>
        <end position="70"/>
    </location>
</feature>
<keyword evidence="3" id="KW-0645">Protease</keyword>
<dbReference type="InterPro" id="IPR012338">
    <property type="entry name" value="Beta-lactam/transpept-like"/>
</dbReference>
<dbReference type="Proteomes" id="UP001321481">
    <property type="component" value="Unassembled WGS sequence"/>
</dbReference>
<dbReference type="InterPro" id="IPR001967">
    <property type="entry name" value="Peptidase_S11_N"/>
</dbReference>
<evidence type="ECO:0000313" key="4">
    <source>
        <dbReference type="Proteomes" id="UP001321481"/>
    </source>
</evidence>